<dbReference type="PROSITE" id="PS00862">
    <property type="entry name" value="OX2_COVAL_FAD"/>
    <property type="match status" value="1"/>
</dbReference>
<evidence type="ECO:0000256" key="1">
    <source>
        <dbReference type="ARBA" id="ARBA00001974"/>
    </source>
</evidence>
<dbReference type="InterPro" id="IPR036318">
    <property type="entry name" value="FAD-bd_PCMH-like_sf"/>
</dbReference>
<dbReference type="SUPFAM" id="SSF56176">
    <property type="entry name" value="FAD-binding/transporter-associated domain-like"/>
    <property type="match status" value="1"/>
</dbReference>
<evidence type="ECO:0000313" key="8">
    <source>
        <dbReference type="Proteomes" id="UP001206895"/>
    </source>
</evidence>
<dbReference type="InterPro" id="IPR016166">
    <property type="entry name" value="FAD-bd_PCMH"/>
</dbReference>
<comment type="cofactor">
    <cofactor evidence="1">
        <name>FAD</name>
        <dbReference type="ChEBI" id="CHEBI:57692"/>
    </cofactor>
</comment>
<dbReference type="PROSITE" id="PS51318">
    <property type="entry name" value="TAT"/>
    <property type="match status" value="1"/>
</dbReference>
<proteinExistence type="inferred from homology"/>
<feature type="domain" description="FAD-binding PCMH-type" evidence="6">
    <location>
        <begin position="76"/>
        <end position="249"/>
    </location>
</feature>
<keyword evidence="3" id="KW-0285">Flavoprotein</keyword>
<reference evidence="7 8" key="1">
    <citation type="submission" date="2022-06" db="EMBL/GenBank/DDBJ databases">
        <title>Genomic Encyclopedia of Archaeal and Bacterial Type Strains, Phase II (KMG-II): from individual species to whole genera.</title>
        <authorList>
            <person name="Goeker M."/>
        </authorList>
    </citation>
    <scope>NUCLEOTIDE SEQUENCE [LARGE SCALE GENOMIC DNA]</scope>
    <source>
        <strain evidence="7 8">DSM 44693</strain>
    </source>
</reference>
<evidence type="ECO:0000259" key="6">
    <source>
        <dbReference type="PROSITE" id="PS51387"/>
    </source>
</evidence>
<dbReference type="InterPro" id="IPR006311">
    <property type="entry name" value="TAT_signal"/>
</dbReference>
<dbReference type="InterPro" id="IPR006093">
    <property type="entry name" value="Oxy_OxRdtase_FAD_BS"/>
</dbReference>
<dbReference type="PROSITE" id="PS51387">
    <property type="entry name" value="FAD_PCMH"/>
    <property type="match status" value="1"/>
</dbReference>
<comment type="similarity">
    <text evidence="2">Belongs to the oxygen-dependent FAD-linked oxidoreductase family.</text>
</comment>
<dbReference type="InterPro" id="IPR050416">
    <property type="entry name" value="FAD-linked_Oxidoreductase"/>
</dbReference>
<dbReference type="Gene3D" id="3.30.465.10">
    <property type="match status" value="1"/>
</dbReference>
<protein>
    <submittedName>
        <fullName evidence="7">FAD/FMN-containing dehydrogenase</fullName>
    </submittedName>
</protein>
<comment type="caution">
    <text evidence="7">The sequence shown here is derived from an EMBL/GenBank/DDBJ whole genome shotgun (WGS) entry which is preliminary data.</text>
</comment>
<sequence>MGDERGVDRGRLSRRTFLRYTVGTGVAAYATTAVAPATAAPSEPDWTGPGAAGDSVLTAGDGTRFSEATAIFNTRYDSTTPAAVVRPHTTDEVARAVSFASRRRLPISARSGGHSYIGASAADGALVVDLRSLSMPIAYDASTQAVTVTPATTLFELQTFLHRSGRALPLGTCPTVGCGGLTLGGGIGVDTREHGLTCDRLVAATVVLPSGRVVSVSPDRHRDLLWALRGGGGGAVGVVTAMTLTTHEAVGKDLVLLGFPDAATADVIAGWASWLPTVDTTSWVGVNVESDRAGGVRCGVLIAAPVGAGTEVAARFAAAVGVTPNFTAAATLDADGVLLRLAGGSPTSPRHGFTAGSDVVTTISADTAEAIVAVVRSRSASGGAGSVIIDPIDGAVRSVRPGASAFPCRRHLAVVQWFVDVDPDGSYDSATSWIADAHAAVRPASDGAYVNYAEPGAELQRYFGANLARLLATRAAYDPTRLLRSSTDAGA</sequence>
<dbReference type="InterPro" id="IPR016169">
    <property type="entry name" value="FAD-bd_PCMH_sub2"/>
</dbReference>
<gene>
    <name evidence="7" type="ORF">LX13_004021</name>
</gene>
<evidence type="ECO:0000256" key="2">
    <source>
        <dbReference type="ARBA" id="ARBA00005466"/>
    </source>
</evidence>
<dbReference type="Pfam" id="PF01565">
    <property type="entry name" value="FAD_binding_4"/>
    <property type="match status" value="1"/>
</dbReference>
<evidence type="ECO:0000256" key="5">
    <source>
        <dbReference type="ARBA" id="ARBA00023002"/>
    </source>
</evidence>
<dbReference type="RefSeq" id="WP_253663127.1">
    <property type="nucleotide sequence ID" value="NZ_BAAAJQ010000003.1"/>
</dbReference>
<evidence type="ECO:0000256" key="4">
    <source>
        <dbReference type="ARBA" id="ARBA00022827"/>
    </source>
</evidence>
<dbReference type="InterPro" id="IPR006094">
    <property type="entry name" value="Oxid_FAD_bind_N"/>
</dbReference>
<dbReference type="Proteomes" id="UP001206895">
    <property type="component" value="Unassembled WGS sequence"/>
</dbReference>
<accession>A0ABT1HJR5</accession>
<evidence type="ECO:0000256" key="3">
    <source>
        <dbReference type="ARBA" id="ARBA00022630"/>
    </source>
</evidence>
<dbReference type="PANTHER" id="PTHR42973">
    <property type="entry name" value="BINDING OXIDOREDUCTASE, PUTATIVE (AFU_ORTHOLOGUE AFUA_1G17690)-RELATED"/>
    <property type="match status" value="1"/>
</dbReference>
<dbReference type="Pfam" id="PF08031">
    <property type="entry name" value="BBE"/>
    <property type="match status" value="1"/>
</dbReference>
<name>A0ABT1HJR5_9NOCA</name>
<keyword evidence="4" id="KW-0274">FAD</keyword>
<dbReference type="EMBL" id="JAMTCJ010000004">
    <property type="protein sequence ID" value="MCP2178180.1"/>
    <property type="molecule type" value="Genomic_DNA"/>
</dbReference>
<organism evidence="7 8">
    <name type="scientific">Williamsia maris</name>
    <dbReference type="NCBI Taxonomy" id="72806"/>
    <lineage>
        <taxon>Bacteria</taxon>
        <taxon>Bacillati</taxon>
        <taxon>Actinomycetota</taxon>
        <taxon>Actinomycetes</taxon>
        <taxon>Mycobacteriales</taxon>
        <taxon>Nocardiaceae</taxon>
        <taxon>Williamsia</taxon>
    </lineage>
</organism>
<evidence type="ECO:0000313" key="7">
    <source>
        <dbReference type="EMBL" id="MCP2178180.1"/>
    </source>
</evidence>
<dbReference type="PANTHER" id="PTHR42973:SF39">
    <property type="entry name" value="FAD-BINDING PCMH-TYPE DOMAIN-CONTAINING PROTEIN"/>
    <property type="match status" value="1"/>
</dbReference>
<dbReference type="InterPro" id="IPR012951">
    <property type="entry name" value="BBE"/>
</dbReference>
<keyword evidence="5" id="KW-0560">Oxidoreductase</keyword>
<dbReference type="Gene3D" id="3.40.462.20">
    <property type="match status" value="1"/>
</dbReference>
<keyword evidence="8" id="KW-1185">Reference proteome</keyword>